<sequence>MKEEKQMFTKIYYHVYSIRGHKYVIGATKKGLSFVGSRDQDFEEVRRFYPETELMDAEQIVNKYANQIREYLLGKRQEFSLKLDISGTKFQESVWDQLKKIPYGQTSSYTEIAQSIGNPKAVRAVGSAVGKNPVLIVIPCHRVITKNQQLGNYRGGLAMKRELLTLEGAIN</sequence>
<comment type="catalytic activity">
    <reaction evidence="1">
        <text>a 4-O-methyl-thymidine in DNA + L-cysteinyl-[protein] = a thymidine in DNA + S-methyl-L-cysteinyl-[protein]</text>
        <dbReference type="Rhea" id="RHEA:53428"/>
        <dbReference type="Rhea" id="RHEA-COMP:10131"/>
        <dbReference type="Rhea" id="RHEA-COMP:10132"/>
        <dbReference type="Rhea" id="RHEA-COMP:13555"/>
        <dbReference type="Rhea" id="RHEA-COMP:13556"/>
        <dbReference type="ChEBI" id="CHEBI:29950"/>
        <dbReference type="ChEBI" id="CHEBI:82612"/>
        <dbReference type="ChEBI" id="CHEBI:137386"/>
        <dbReference type="ChEBI" id="CHEBI:137387"/>
        <dbReference type="EC" id="2.1.1.63"/>
    </reaction>
</comment>
<evidence type="ECO:0000313" key="11">
    <source>
        <dbReference type="EMBL" id="KRK83090.1"/>
    </source>
</evidence>
<keyword evidence="4 11" id="KW-0489">Methyltransferase</keyword>
<name>A0A0R1KSQ6_9LACO</name>
<keyword evidence="5 11" id="KW-0808">Transferase</keyword>
<proteinExistence type="inferred from homology"/>
<evidence type="ECO:0000256" key="8">
    <source>
        <dbReference type="ARBA" id="ARBA00049348"/>
    </source>
</evidence>
<dbReference type="Gene3D" id="1.10.10.10">
    <property type="entry name" value="Winged helix-like DNA-binding domain superfamily/Winged helix DNA-binding domain"/>
    <property type="match status" value="1"/>
</dbReference>
<dbReference type="InterPro" id="IPR014048">
    <property type="entry name" value="MethylDNA_cys_MeTrfase_DNA-bd"/>
</dbReference>
<evidence type="ECO:0000256" key="4">
    <source>
        <dbReference type="ARBA" id="ARBA00022603"/>
    </source>
</evidence>
<dbReference type="InterPro" id="IPR036217">
    <property type="entry name" value="MethylDNA_cys_MeTrfase_DNAb"/>
</dbReference>
<dbReference type="CDD" id="cd06445">
    <property type="entry name" value="ATase"/>
    <property type="match status" value="1"/>
</dbReference>
<evidence type="ECO:0000256" key="6">
    <source>
        <dbReference type="ARBA" id="ARBA00022763"/>
    </source>
</evidence>
<dbReference type="GO" id="GO:0006281">
    <property type="term" value="P:DNA repair"/>
    <property type="evidence" value="ECO:0007669"/>
    <property type="project" value="UniProtKB-KW"/>
</dbReference>
<dbReference type="Pfam" id="PF01035">
    <property type="entry name" value="DNA_binding_1"/>
    <property type="match status" value="1"/>
</dbReference>
<comment type="caution">
    <text evidence="11">The sequence shown here is derived from an EMBL/GenBank/DDBJ whole genome shotgun (WGS) entry which is preliminary data.</text>
</comment>
<dbReference type="STRING" id="1423788.FC78_GL001898"/>
<dbReference type="SUPFAM" id="SSF53155">
    <property type="entry name" value="Methylated DNA-protein cysteine methyltransferase domain"/>
    <property type="match status" value="1"/>
</dbReference>
<gene>
    <name evidence="11" type="ORF">FC78_GL001898</name>
</gene>
<dbReference type="PATRIC" id="fig|1423788.3.peg.1960"/>
<dbReference type="PROSITE" id="PS00374">
    <property type="entry name" value="MGMT"/>
    <property type="match status" value="1"/>
</dbReference>
<evidence type="ECO:0000313" key="12">
    <source>
        <dbReference type="Proteomes" id="UP000051515"/>
    </source>
</evidence>
<evidence type="ECO:0000256" key="2">
    <source>
        <dbReference type="ARBA" id="ARBA00008711"/>
    </source>
</evidence>
<dbReference type="Gene3D" id="3.30.160.70">
    <property type="entry name" value="Methylated DNA-protein cysteine methyltransferase domain"/>
    <property type="match status" value="1"/>
</dbReference>
<keyword evidence="12" id="KW-1185">Reference proteome</keyword>
<dbReference type="InterPro" id="IPR008332">
    <property type="entry name" value="MethylG_MeTrfase_N"/>
</dbReference>
<dbReference type="EC" id="2.1.1.63" evidence="3"/>
<dbReference type="AlphaFoldDB" id="A0A0R1KSQ6"/>
<feature type="domain" description="Methylguanine DNA methyltransferase ribonuclease-like" evidence="10">
    <location>
        <begin position="11"/>
        <end position="85"/>
    </location>
</feature>
<dbReference type="InterPro" id="IPR001497">
    <property type="entry name" value="MethylDNA_cys_MeTrfase_AS"/>
</dbReference>
<dbReference type="InterPro" id="IPR036388">
    <property type="entry name" value="WH-like_DNA-bd_sf"/>
</dbReference>
<dbReference type="EMBL" id="AZDY01000037">
    <property type="protein sequence ID" value="KRK83090.1"/>
    <property type="molecule type" value="Genomic_DNA"/>
</dbReference>
<accession>A0A0R1KSQ6</accession>
<evidence type="ECO:0000259" key="10">
    <source>
        <dbReference type="Pfam" id="PF02870"/>
    </source>
</evidence>
<keyword evidence="6" id="KW-0227">DNA damage</keyword>
<keyword evidence="7" id="KW-0234">DNA repair</keyword>
<dbReference type="NCBIfam" id="TIGR00589">
    <property type="entry name" value="ogt"/>
    <property type="match status" value="1"/>
</dbReference>
<dbReference type="InterPro" id="IPR036631">
    <property type="entry name" value="MGMT_N_sf"/>
</dbReference>
<evidence type="ECO:0000256" key="1">
    <source>
        <dbReference type="ARBA" id="ARBA00001286"/>
    </source>
</evidence>
<dbReference type="Proteomes" id="UP000051515">
    <property type="component" value="Unassembled WGS sequence"/>
</dbReference>
<evidence type="ECO:0000256" key="7">
    <source>
        <dbReference type="ARBA" id="ARBA00023204"/>
    </source>
</evidence>
<evidence type="ECO:0000256" key="3">
    <source>
        <dbReference type="ARBA" id="ARBA00011918"/>
    </source>
</evidence>
<dbReference type="PANTHER" id="PTHR10815">
    <property type="entry name" value="METHYLATED-DNA--PROTEIN-CYSTEINE METHYLTRANSFERASE"/>
    <property type="match status" value="1"/>
</dbReference>
<dbReference type="SUPFAM" id="SSF46767">
    <property type="entry name" value="Methylated DNA-protein cysteine methyltransferase, C-terminal domain"/>
    <property type="match status" value="1"/>
</dbReference>
<feature type="domain" description="Methylated-DNA-[protein]-cysteine S-methyltransferase DNA binding" evidence="9">
    <location>
        <begin position="89"/>
        <end position="169"/>
    </location>
</feature>
<organism evidence="11 12">
    <name type="scientific">Companilactobacillus bobalius DSM 19674</name>
    <dbReference type="NCBI Taxonomy" id="1423788"/>
    <lineage>
        <taxon>Bacteria</taxon>
        <taxon>Bacillati</taxon>
        <taxon>Bacillota</taxon>
        <taxon>Bacilli</taxon>
        <taxon>Lactobacillales</taxon>
        <taxon>Lactobacillaceae</taxon>
        <taxon>Companilactobacillus</taxon>
        <taxon>Companilactobacillus bobalius</taxon>
    </lineage>
</organism>
<comment type="similarity">
    <text evidence="2">Belongs to the MGMT family.</text>
</comment>
<comment type="catalytic activity">
    <reaction evidence="8">
        <text>a 6-O-methyl-2'-deoxyguanosine in DNA + L-cysteinyl-[protein] = S-methyl-L-cysteinyl-[protein] + a 2'-deoxyguanosine in DNA</text>
        <dbReference type="Rhea" id="RHEA:24000"/>
        <dbReference type="Rhea" id="RHEA-COMP:10131"/>
        <dbReference type="Rhea" id="RHEA-COMP:10132"/>
        <dbReference type="Rhea" id="RHEA-COMP:11367"/>
        <dbReference type="Rhea" id="RHEA-COMP:11368"/>
        <dbReference type="ChEBI" id="CHEBI:29950"/>
        <dbReference type="ChEBI" id="CHEBI:82612"/>
        <dbReference type="ChEBI" id="CHEBI:85445"/>
        <dbReference type="ChEBI" id="CHEBI:85448"/>
        <dbReference type="EC" id="2.1.1.63"/>
    </reaction>
</comment>
<evidence type="ECO:0000259" key="9">
    <source>
        <dbReference type="Pfam" id="PF01035"/>
    </source>
</evidence>
<protein>
    <recommendedName>
        <fullName evidence="3">methylated-DNA--[protein]-cysteine S-methyltransferase</fullName>
        <ecNumber evidence="3">2.1.1.63</ecNumber>
    </recommendedName>
</protein>
<dbReference type="FunFam" id="1.10.10.10:FF:000214">
    <property type="entry name" value="Methylated-DNA--protein-cysteine methyltransferase"/>
    <property type="match status" value="1"/>
</dbReference>
<dbReference type="Pfam" id="PF02870">
    <property type="entry name" value="Methyltransf_1N"/>
    <property type="match status" value="1"/>
</dbReference>
<dbReference type="PANTHER" id="PTHR10815:SF12">
    <property type="entry name" value="METHYLATED-DNA--PROTEIN-CYSTEINE METHYLTRANSFERASE, INDUCIBLE"/>
    <property type="match status" value="1"/>
</dbReference>
<dbReference type="GO" id="GO:0032259">
    <property type="term" value="P:methylation"/>
    <property type="evidence" value="ECO:0007669"/>
    <property type="project" value="UniProtKB-KW"/>
</dbReference>
<evidence type="ECO:0000256" key="5">
    <source>
        <dbReference type="ARBA" id="ARBA00022679"/>
    </source>
</evidence>
<dbReference type="GO" id="GO:0003908">
    <property type="term" value="F:methylated-DNA-[protein]-cysteine S-methyltransferase activity"/>
    <property type="evidence" value="ECO:0007669"/>
    <property type="project" value="UniProtKB-EC"/>
</dbReference>
<reference evidence="11 12" key="1">
    <citation type="journal article" date="2015" name="Genome Announc.">
        <title>Expanding the biotechnology potential of lactobacilli through comparative genomics of 213 strains and associated genera.</title>
        <authorList>
            <person name="Sun Z."/>
            <person name="Harris H.M."/>
            <person name="McCann A."/>
            <person name="Guo C."/>
            <person name="Argimon S."/>
            <person name="Zhang W."/>
            <person name="Yang X."/>
            <person name="Jeffery I.B."/>
            <person name="Cooney J.C."/>
            <person name="Kagawa T.F."/>
            <person name="Liu W."/>
            <person name="Song Y."/>
            <person name="Salvetti E."/>
            <person name="Wrobel A."/>
            <person name="Rasinkangas P."/>
            <person name="Parkhill J."/>
            <person name="Rea M.C."/>
            <person name="O'Sullivan O."/>
            <person name="Ritari J."/>
            <person name="Douillard F.P."/>
            <person name="Paul Ross R."/>
            <person name="Yang R."/>
            <person name="Briner A.E."/>
            <person name="Felis G.E."/>
            <person name="de Vos W.M."/>
            <person name="Barrangou R."/>
            <person name="Klaenhammer T.R."/>
            <person name="Caufield P.W."/>
            <person name="Cui Y."/>
            <person name="Zhang H."/>
            <person name="O'Toole P.W."/>
        </authorList>
    </citation>
    <scope>NUCLEOTIDE SEQUENCE [LARGE SCALE GENOMIC DNA]</scope>
    <source>
        <strain evidence="11 12">DSM 19674</strain>
    </source>
</reference>